<sequence>MAFQRFEHSDACGGLCQRNSPTESGVYRNRKHWQENSPTTPVP</sequence>
<comment type="caution">
    <text evidence="2">The sequence shown here is derived from an EMBL/GenBank/DDBJ whole genome shotgun (WGS) entry which is preliminary data.</text>
</comment>
<accession>A0ABW8WJU4</accession>
<evidence type="ECO:0000313" key="2">
    <source>
        <dbReference type="EMBL" id="MFL9461244.1"/>
    </source>
</evidence>
<reference evidence="2 3" key="1">
    <citation type="submission" date="2024-07" db="EMBL/GenBank/DDBJ databases">
        <authorList>
            <person name="Tripathy S."/>
        </authorList>
    </citation>
    <scope>NUCLEOTIDE SEQUENCE [LARGE SCALE GENOMIC DNA]</scope>
    <source>
        <strain evidence="2 3">VB-61278_2</strain>
    </source>
</reference>
<organism evidence="2 3">
    <name type="scientific">Scytonema tolypothrichoides VB-61278_2</name>
    <dbReference type="NCBI Taxonomy" id="3232314"/>
    <lineage>
        <taxon>Bacteria</taxon>
        <taxon>Bacillati</taxon>
        <taxon>Cyanobacteriota</taxon>
        <taxon>Cyanophyceae</taxon>
        <taxon>Nostocales</taxon>
        <taxon>Scytonemataceae</taxon>
        <taxon>Scytonema</taxon>
    </lineage>
</organism>
<protein>
    <submittedName>
        <fullName evidence="2">Uncharacterized protein</fullName>
    </submittedName>
</protein>
<evidence type="ECO:0000256" key="1">
    <source>
        <dbReference type="SAM" id="MobiDB-lite"/>
    </source>
</evidence>
<evidence type="ECO:0000313" key="3">
    <source>
        <dbReference type="Proteomes" id="UP001628874"/>
    </source>
</evidence>
<feature type="region of interest" description="Disordered" evidence="1">
    <location>
        <begin position="1"/>
        <end position="43"/>
    </location>
</feature>
<feature type="compositionally biased region" description="Basic and acidic residues" evidence="1">
    <location>
        <begin position="1"/>
        <end position="10"/>
    </location>
</feature>
<dbReference type="RefSeq" id="WP_272899753.1">
    <property type="nucleotide sequence ID" value="NZ_JBFQGM010000003.1"/>
</dbReference>
<keyword evidence="3" id="KW-1185">Reference proteome</keyword>
<dbReference type="Proteomes" id="UP001628874">
    <property type="component" value="Unassembled WGS sequence"/>
</dbReference>
<gene>
    <name evidence="2" type="ORF">AB0759_11465</name>
</gene>
<proteinExistence type="predicted"/>
<name>A0ABW8WJU4_9CYAN</name>
<dbReference type="EMBL" id="JBFQGM010000003">
    <property type="protein sequence ID" value="MFL9461244.1"/>
    <property type="molecule type" value="Genomic_DNA"/>
</dbReference>